<name>A0AAN8VBP5_9MAGN</name>
<organism evidence="3 4">
    <name type="scientific">Dillenia turbinata</name>
    <dbReference type="NCBI Taxonomy" id="194707"/>
    <lineage>
        <taxon>Eukaryota</taxon>
        <taxon>Viridiplantae</taxon>
        <taxon>Streptophyta</taxon>
        <taxon>Embryophyta</taxon>
        <taxon>Tracheophyta</taxon>
        <taxon>Spermatophyta</taxon>
        <taxon>Magnoliopsida</taxon>
        <taxon>eudicotyledons</taxon>
        <taxon>Gunneridae</taxon>
        <taxon>Pentapetalae</taxon>
        <taxon>Dilleniales</taxon>
        <taxon>Dilleniaceae</taxon>
        <taxon>Dillenia</taxon>
    </lineage>
</organism>
<evidence type="ECO:0000256" key="2">
    <source>
        <dbReference type="PROSITE-ProRule" id="PRU00708"/>
    </source>
</evidence>
<feature type="repeat" description="PPR" evidence="2">
    <location>
        <begin position="53"/>
        <end position="87"/>
    </location>
</feature>
<dbReference type="InterPro" id="IPR011990">
    <property type="entry name" value="TPR-like_helical_dom_sf"/>
</dbReference>
<proteinExistence type="predicted"/>
<sequence>MEAPLLCSDMEHDGLFVSKTMFIALINGYCKDKKMRMAMRVFLRMLKTGCEPDGDTYYTLIHGFVKLRLADKGRIKWNKMAERGLQPDLVANHIMKHCEEGKVERFLAHFKELHRRNLVLPVHFYTVLISAPYEESRLSEVGELCEQMVESGVTPDNVLLQILIPVYPKRGEIRLALVFLQAFAKNGYHIDPSFVSVAAFGDIKLEIRLLLGKIMKRNLNLGYTRFEILITGLCAGGIPDNALLCMVEMMSLGCTPTSSYNSLTSCKSREFCSKP</sequence>
<gene>
    <name evidence="3" type="ORF">RJ641_008111</name>
</gene>
<feature type="repeat" description="PPR" evidence="2">
    <location>
        <begin position="18"/>
        <end position="52"/>
    </location>
</feature>
<accession>A0AAN8VBP5</accession>
<evidence type="ECO:0000313" key="4">
    <source>
        <dbReference type="Proteomes" id="UP001370490"/>
    </source>
</evidence>
<dbReference type="PANTHER" id="PTHR47942:SF16">
    <property type="entry name" value="PENTATRICOPEPTIDE REPEAT DOMAIN CONTAINING PROTEIN-RELATED"/>
    <property type="match status" value="1"/>
</dbReference>
<comment type="caution">
    <text evidence="3">The sequence shown here is derived from an EMBL/GenBank/DDBJ whole genome shotgun (WGS) entry which is preliminary data.</text>
</comment>
<protein>
    <submittedName>
        <fullName evidence="3">Pentatricopeptide repeat</fullName>
    </submittedName>
</protein>
<dbReference type="Proteomes" id="UP001370490">
    <property type="component" value="Unassembled WGS sequence"/>
</dbReference>
<reference evidence="3 4" key="1">
    <citation type="submission" date="2023-12" db="EMBL/GenBank/DDBJ databases">
        <title>A high-quality genome assembly for Dillenia turbinata (Dilleniales).</title>
        <authorList>
            <person name="Chanderbali A."/>
        </authorList>
    </citation>
    <scope>NUCLEOTIDE SEQUENCE [LARGE SCALE GENOMIC DNA]</scope>
    <source>
        <strain evidence="3">LSX21</strain>
        <tissue evidence="3">Leaf</tissue>
    </source>
</reference>
<dbReference type="EMBL" id="JBAMMX010000015">
    <property type="protein sequence ID" value="KAK6926392.1"/>
    <property type="molecule type" value="Genomic_DNA"/>
</dbReference>
<dbReference type="Pfam" id="PF13041">
    <property type="entry name" value="PPR_2"/>
    <property type="match status" value="1"/>
</dbReference>
<dbReference type="Pfam" id="PF01535">
    <property type="entry name" value="PPR"/>
    <property type="match status" value="1"/>
</dbReference>
<evidence type="ECO:0000256" key="1">
    <source>
        <dbReference type="ARBA" id="ARBA00022737"/>
    </source>
</evidence>
<dbReference type="InterPro" id="IPR002885">
    <property type="entry name" value="PPR_rpt"/>
</dbReference>
<dbReference type="InterPro" id="IPR051222">
    <property type="entry name" value="PPR/CCM1_RNA-binding"/>
</dbReference>
<dbReference type="NCBIfam" id="TIGR00756">
    <property type="entry name" value="PPR"/>
    <property type="match status" value="3"/>
</dbReference>
<dbReference type="Gene3D" id="1.25.40.10">
    <property type="entry name" value="Tetratricopeptide repeat domain"/>
    <property type="match status" value="2"/>
</dbReference>
<keyword evidence="4" id="KW-1185">Reference proteome</keyword>
<dbReference type="PROSITE" id="PS51375">
    <property type="entry name" value="PPR"/>
    <property type="match status" value="2"/>
</dbReference>
<dbReference type="PANTHER" id="PTHR47942">
    <property type="entry name" value="TETRATRICOPEPTIDE REPEAT (TPR)-LIKE SUPERFAMILY PROTEIN-RELATED"/>
    <property type="match status" value="1"/>
</dbReference>
<keyword evidence="1" id="KW-0677">Repeat</keyword>
<dbReference type="AlphaFoldDB" id="A0AAN8VBP5"/>
<evidence type="ECO:0000313" key="3">
    <source>
        <dbReference type="EMBL" id="KAK6926392.1"/>
    </source>
</evidence>